<keyword evidence="8" id="KW-0411">Iron-sulfur</keyword>
<evidence type="ECO:0000313" key="13">
    <source>
        <dbReference type="EMBL" id="MCG7503720.1"/>
    </source>
</evidence>
<dbReference type="InterPro" id="IPR017938">
    <property type="entry name" value="Riboflavin_synthase-like_b-brl"/>
</dbReference>
<proteinExistence type="inferred from homology"/>
<comment type="similarity">
    <text evidence="9">In the N-terminal section; belongs to the FAD-binding oxidoreductase type 6 family.</text>
</comment>
<evidence type="ECO:0000256" key="2">
    <source>
        <dbReference type="ARBA" id="ARBA00022630"/>
    </source>
</evidence>
<dbReference type="Pfam" id="PF03473">
    <property type="entry name" value="MOSC"/>
    <property type="match status" value="1"/>
</dbReference>
<dbReference type="InterPro" id="IPR001041">
    <property type="entry name" value="2Fe-2S_ferredoxin-type"/>
</dbReference>
<dbReference type="InterPro" id="IPR001433">
    <property type="entry name" value="OxRdtase_FAD/NAD-bd"/>
</dbReference>
<keyword evidence="14" id="KW-1185">Reference proteome</keyword>
<dbReference type="Pfam" id="PF00111">
    <property type="entry name" value="Fer2"/>
    <property type="match status" value="1"/>
</dbReference>
<keyword evidence="7" id="KW-0408">Iron</keyword>
<gene>
    <name evidence="13" type="ORF">L4923_01665</name>
</gene>
<dbReference type="InterPro" id="IPR008333">
    <property type="entry name" value="Cbr1-like_FAD-bd_dom"/>
</dbReference>
<dbReference type="SUPFAM" id="SSF63380">
    <property type="entry name" value="Riboflavin synthase domain-like"/>
    <property type="match status" value="1"/>
</dbReference>
<sequence length="654" mass="71101">MFDTSCRLERITFYPLKSGAGVPVATARLEAEGLAGDRRMMVVDETGDCLTARNAPRLMQIRTHVDGDEIVLAAPGMSPLVFLRSQLDVARNVSIWGDDVVALDAGEEPHRWLTRFLDRSCRMVVKGAATHRPLAIGPGGTVSFADTAPLLLTNFASLADVNRYLDLEVEMERFRPNLVVSGVAAFDEDGWRHVRIGDVEFEAVGACDRCVMTTLDPTTGEARPDHEPLAMLGRQRRGEDGKAYFGQFLVPRALGRLHVGDRVEILSRKPAIAILPGNAQPVTRLPFTAGRGTAPRQGSHERLLRCVAIVDEAADFRTFRFEVDQAVDYKPGQFITLLLDIDGESVRRNYTISSTPSRPHYISVTVKRVGDGRVSNWLHDTLQVGDSIRSLGPNGRFHLAAAGAATKLTLLSAGSGVTPMISMLRFIADTNLPLDVCFHHSARGVADVAFLHELLSIKAQMGDRLKLSWNLTGKEAATQVNALAGRLEGERNARILAGRLDAAMMQTLCPDFADRAVLCCGPDGFRAKAREIYEGWAPQPEFPFLEETFGPDRAAMPLPEIGNYQVSFLKTGKSISGSGTVTLLELARKVSVELTSDCEAGICGSCRCKVISGEWRVAANSADPERSVLSQAEKDEGYVLACSTSPIGKVCVEA</sequence>
<organism evidence="13 14">
    <name type="scientific">Mesorhizobium retamae</name>
    <dbReference type="NCBI Taxonomy" id="2912854"/>
    <lineage>
        <taxon>Bacteria</taxon>
        <taxon>Pseudomonadati</taxon>
        <taxon>Pseudomonadota</taxon>
        <taxon>Alphaproteobacteria</taxon>
        <taxon>Hyphomicrobiales</taxon>
        <taxon>Phyllobacteriaceae</taxon>
        <taxon>Mesorhizobium</taxon>
    </lineage>
</organism>
<evidence type="ECO:0000259" key="10">
    <source>
        <dbReference type="PROSITE" id="PS51085"/>
    </source>
</evidence>
<keyword evidence="5" id="KW-0274">FAD</keyword>
<keyword evidence="3" id="KW-0001">2Fe-2S</keyword>
<dbReference type="InterPro" id="IPR011037">
    <property type="entry name" value="Pyrv_Knase-like_insert_dom_sf"/>
</dbReference>
<dbReference type="Proteomes" id="UP001201701">
    <property type="component" value="Unassembled WGS sequence"/>
</dbReference>
<evidence type="ECO:0000256" key="1">
    <source>
        <dbReference type="ARBA" id="ARBA00001974"/>
    </source>
</evidence>
<evidence type="ECO:0000259" key="12">
    <source>
        <dbReference type="PROSITE" id="PS51384"/>
    </source>
</evidence>
<dbReference type="CDD" id="cd06215">
    <property type="entry name" value="FNR_iron_sulfur_binding_1"/>
    <property type="match status" value="1"/>
</dbReference>
<dbReference type="PROSITE" id="PS51384">
    <property type="entry name" value="FAD_FR"/>
    <property type="match status" value="1"/>
</dbReference>
<dbReference type="EMBL" id="JAKREW010000001">
    <property type="protein sequence ID" value="MCG7503720.1"/>
    <property type="molecule type" value="Genomic_DNA"/>
</dbReference>
<name>A0ABS9Q8H7_9HYPH</name>
<dbReference type="Pfam" id="PF03476">
    <property type="entry name" value="MOSC_N"/>
    <property type="match status" value="1"/>
</dbReference>
<dbReference type="SUPFAM" id="SSF50800">
    <property type="entry name" value="PK beta-barrel domain-like"/>
    <property type="match status" value="1"/>
</dbReference>
<evidence type="ECO:0000256" key="6">
    <source>
        <dbReference type="ARBA" id="ARBA00023002"/>
    </source>
</evidence>
<dbReference type="InterPro" id="IPR039261">
    <property type="entry name" value="FNR_nucleotide-bd"/>
</dbReference>
<evidence type="ECO:0000313" key="14">
    <source>
        <dbReference type="Proteomes" id="UP001201701"/>
    </source>
</evidence>
<dbReference type="Gene3D" id="3.40.50.80">
    <property type="entry name" value="Nucleotide-binding domain of ferredoxin-NADP reductase (FNR) module"/>
    <property type="match status" value="1"/>
</dbReference>
<dbReference type="InterPro" id="IPR036010">
    <property type="entry name" value="2Fe-2S_ferredoxin-like_sf"/>
</dbReference>
<dbReference type="PANTHER" id="PTHR47354:SF6">
    <property type="entry name" value="NADH OXIDOREDUCTASE HCR"/>
    <property type="match status" value="1"/>
</dbReference>
<reference evidence="13 14" key="1">
    <citation type="submission" date="2022-02" db="EMBL/GenBank/DDBJ databases">
        <title>Draft genome sequence of Mezorhizobium retamae strain IRAMC:0171 isolated from Retama raetam nodules.</title>
        <authorList>
            <person name="Bengaied R."/>
            <person name="Sbissi I."/>
            <person name="Huber K."/>
            <person name="Ghodbane F."/>
            <person name="Nouioui I."/>
            <person name="Tarhouni M."/>
            <person name="Gtari M."/>
        </authorList>
    </citation>
    <scope>NUCLEOTIDE SEQUENCE [LARGE SCALE GENOMIC DNA]</scope>
    <source>
        <strain evidence="13 14">IRAMC:0171</strain>
    </source>
</reference>
<keyword evidence="6" id="KW-0560">Oxidoreductase</keyword>
<accession>A0ABS9Q8H7</accession>
<dbReference type="RefSeq" id="WP_239361606.1">
    <property type="nucleotide sequence ID" value="NZ_JAKREW010000001.1"/>
</dbReference>
<evidence type="ECO:0000256" key="3">
    <source>
        <dbReference type="ARBA" id="ARBA00022714"/>
    </source>
</evidence>
<dbReference type="Pfam" id="PF00970">
    <property type="entry name" value="FAD_binding_6"/>
    <property type="match status" value="1"/>
</dbReference>
<dbReference type="SUPFAM" id="SSF54292">
    <property type="entry name" value="2Fe-2S ferredoxin-like"/>
    <property type="match status" value="1"/>
</dbReference>
<comment type="caution">
    <text evidence="13">The sequence shown here is derived from an EMBL/GenBank/DDBJ whole genome shotgun (WGS) entry which is preliminary data.</text>
</comment>
<dbReference type="Gene3D" id="3.10.20.30">
    <property type="match status" value="1"/>
</dbReference>
<evidence type="ECO:0000256" key="5">
    <source>
        <dbReference type="ARBA" id="ARBA00022827"/>
    </source>
</evidence>
<dbReference type="InterPro" id="IPR006058">
    <property type="entry name" value="2Fe2S_fd_BS"/>
</dbReference>
<dbReference type="PROSITE" id="PS51340">
    <property type="entry name" value="MOSC"/>
    <property type="match status" value="1"/>
</dbReference>
<evidence type="ECO:0000256" key="4">
    <source>
        <dbReference type="ARBA" id="ARBA00022723"/>
    </source>
</evidence>
<feature type="domain" description="FAD-binding FR-type" evidence="12">
    <location>
        <begin position="299"/>
        <end position="400"/>
    </location>
</feature>
<dbReference type="SUPFAM" id="SSF141673">
    <property type="entry name" value="MOSC N-terminal domain-like"/>
    <property type="match status" value="1"/>
</dbReference>
<dbReference type="InterPro" id="IPR017927">
    <property type="entry name" value="FAD-bd_FR_type"/>
</dbReference>
<dbReference type="PANTHER" id="PTHR47354">
    <property type="entry name" value="NADH OXIDOREDUCTASE HCR"/>
    <property type="match status" value="1"/>
</dbReference>
<dbReference type="Pfam" id="PF00175">
    <property type="entry name" value="NAD_binding_1"/>
    <property type="match status" value="1"/>
</dbReference>
<dbReference type="PRINTS" id="PR00406">
    <property type="entry name" value="CYTB5RDTASE"/>
</dbReference>
<dbReference type="Gene3D" id="2.40.30.10">
    <property type="entry name" value="Translation factors"/>
    <property type="match status" value="1"/>
</dbReference>
<dbReference type="InterPro" id="IPR050415">
    <property type="entry name" value="MRET"/>
</dbReference>
<keyword evidence="4" id="KW-0479">Metal-binding</keyword>
<comment type="cofactor">
    <cofactor evidence="1">
        <name>FAD</name>
        <dbReference type="ChEBI" id="CHEBI:57692"/>
    </cofactor>
</comment>
<keyword evidence="2" id="KW-0285">Flavoprotein</keyword>
<feature type="domain" description="MOSC" evidence="11">
    <location>
        <begin position="123"/>
        <end position="266"/>
    </location>
</feature>
<protein>
    <submittedName>
        <fullName evidence="13">MOSC domain-containing protein</fullName>
    </submittedName>
</protein>
<dbReference type="PROSITE" id="PS00197">
    <property type="entry name" value="2FE2S_FER_1"/>
    <property type="match status" value="1"/>
</dbReference>
<dbReference type="InterPro" id="IPR012675">
    <property type="entry name" value="Beta-grasp_dom_sf"/>
</dbReference>
<dbReference type="CDD" id="cd00207">
    <property type="entry name" value="fer2"/>
    <property type="match status" value="1"/>
</dbReference>
<dbReference type="InterPro" id="IPR005302">
    <property type="entry name" value="MoCF_Sase_C"/>
</dbReference>
<evidence type="ECO:0000259" key="11">
    <source>
        <dbReference type="PROSITE" id="PS51340"/>
    </source>
</evidence>
<dbReference type="SUPFAM" id="SSF52343">
    <property type="entry name" value="Ferredoxin reductase-like, C-terminal NADP-linked domain"/>
    <property type="match status" value="1"/>
</dbReference>
<feature type="domain" description="2Fe-2S ferredoxin-type" evidence="10">
    <location>
        <begin position="564"/>
        <end position="654"/>
    </location>
</feature>
<evidence type="ECO:0000256" key="7">
    <source>
        <dbReference type="ARBA" id="ARBA00023004"/>
    </source>
</evidence>
<evidence type="ECO:0000256" key="8">
    <source>
        <dbReference type="ARBA" id="ARBA00023014"/>
    </source>
</evidence>
<evidence type="ECO:0000256" key="9">
    <source>
        <dbReference type="ARBA" id="ARBA00061434"/>
    </source>
</evidence>
<dbReference type="PROSITE" id="PS51085">
    <property type="entry name" value="2FE2S_FER_2"/>
    <property type="match status" value="1"/>
</dbReference>
<dbReference type="InterPro" id="IPR005303">
    <property type="entry name" value="MOCOS_middle"/>
</dbReference>